<dbReference type="AlphaFoldDB" id="A0A9Q0QQ27"/>
<dbReference type="EMBL" id="JAMYWD010000006">
    <property type="protein sequence ID" value="KAJ4967663.1"/>
    <property type="molecule type" value="Genomic_DNA"/>
</dbReference>
<feature type="region of interest" description="Disordered" evidence="1">
    <location>
        <begin position="1"/>
        <end position="51"/>
    </location>
</feature>
<reference evidence="2" key="1">
    <citation type="journal article" date="2023" name="Plant J.">
        <title>The genome of the king protea, Protea cynaroides.</title>
        <authorList>
            <person name="Chang J."/>
            <person name="Duong T.A."/>
            <person name="Schoeman C."/>
            <person name="Ma X."/>
            <person name="Roodt D."/>
            <person name="Barker N."/>
            <person name="Li Z."/>
            <person name="Van de Peer Y."/>
            <person name="Mizrachi E."/>
        </authorList>
    </citation>
    <scope>NUCLEOTIDE SEQUENCE</scope>
    <source>
        <tissue evidence="2">Young leaves</tissue>
    </source>
</reference>
<evidence type="ECO:0000313" key="3">
    <source>
        <dbReference type="Proteomes" id="UP001141806"/>
    </source>
</evidence>
<protein>
    <submittedName>
        <fullName evidence="2">Uncharacterized protein</fullName>
    </submittedName>
</protein>
<evidence type="ECO:0000313" key="2">
    <source>
        <dbReference type="EMBL" id="KAJ4967663.1"/>
    </source>
</evidence>
<feature type="compositionally biased region" description="Polar residues" evidence="1">
    <location>
        <begin position="32"/>
        <end position="41"/>
    </location>
</feature>
<accession>A0A9Q0QQ27</accession>
<evidence type="ECO:0000256" key="1">
    <source>
        <dbReference type="SAM" id="MobiDB-lite"/>
    </source>
</evidence>
<feature type="region of interest" description="Disordered" evidence="1">
    <location>
        <begin position="128"/>
        <end position="148"/>
    </location>
</feature>
<name>A0A9Q0QQ27_9MAGN</name>
<comment type="caution">
    <text evidence="2">The sequence shown here is derived from an EMBL/GenBank/DDBJ whole genome shotgun (WGS) entry which is preliminary data.</text>
</comment>
<proteinExistence type="predicted"/>
<gene>
    <name evidence="2" type="ORF">NE237_014364</name>
</gene>
<feature type="region of interest" description="Disordered" evidence="1">
    <location>
        <begin position="87"/>
        <end position="114"/>
    </location>
</feature>
<keyword evidence="3" id="KW-1185">Reference proteome</keyword>
<organism evidence="2 3">
    <name type="scientific">Protea cynaroides</name>
    <dbReference type="NCBI Taxonomy" id="273540"/>
    <lineage>
        <taxon>Eukaryota</taxon>
        <taxon>Viridiplantae</taxon>
        <taxon>Streptophyta</taxon>
        <taxon>Embryophyta</taxon>
        <taxon>Tracheophyta</taxon>
        <taxon>Spermatophyta</taxon>
        <taxon>Magnoliopsida</taxon>
        <taxon>Proteales</taxon>
        <taxon>Proteaceae</taxon>
        <taxon>Protea</taxon>
    </lineage>
</organism>
<sequence length="171" mass="18965">MAHQRTRSSINENAPPPPPAKVNPIEEIPKNPSESRSNEVNQADDPRPQYVTREQFNLMAQKLEALTRLLQLHPLDRLCPNLLFSLSPRLNEPESDSPGANPAAKSHSVAGSSLRHSLRVSVHDRLGPISCRSADAPGDRPDRAADPVLLSSKLESQLKYLANRLKYVEEK</sequence>
<dbReference type="Proteomes" id="UP001141806">
    <property type="component" value="Unassembled WGS sequence"/>
</dbReference>